<accession>A0ABY7PWS0</accession>
<dbReference type="EMBL" id="CP115450">
    <property type="protein sequence ID" value="WBP84893.1"/>
    <property type="molecule type" value="Genomic_DNA"/>
</dbReference>
<evidence type="ECO:0000256" key="1">
    <source>
        <dbReference type="SAM" id="MobiDB-lite"/>
    </source>
</evidence>
<evidence type="ECO:0000256" key="2">
    <source>
        <dbReference type="SAM" id="Phobius"/>
    </source>
</evidence>
<reference evidence="4" key="1">
    <citation type="submission" date="2022-12" db="EMBL/GenBank/DDBJ databases">
        <authorList>
            <person name="Mo P."/>
        </authorList>
    </citation>
    <scope>NUCLEOTIDE SEQUENCE [LARGE SCALE GENOMIC DNA]</scope>
    <source>
        <strain evidence="4">HUAS 3-15</strain>
    </source>
</reference>
<feature type="transmembrane region" description="Helical" evidence="2">
    <location>
        <begin position="156"/>
        <end position="177"/>
    </location>
</feature>
<dbReference type="PANTHER" id="PTHR42305">
    <property type="entry name" value="MEMBRANE PROTEIN RV1733C-RELATED"/>
    <property type="match status" value="1"/>
</dbReference>
<evidence type="ECO:0000313" key="4">
    <source>
        <dbReference type="Proteomes" id="UP001212821"/>
    </source>
</evidence>
<name>A0ABY7PWS0_9ACTN</name>
<sequence length="205" mass="21709">MSATATTPRRPSTHTSLRRHVRRAVGRDHSPLCRPLDRAYSRLVAGLALATLAALVVAAVAALLVHRAETRTAQQTARHRHTVTAVTTGPPVSVNPRAGGVREYAPARWTYPVGPGTGSVPVPEGTLTGTAVRVGLDDAGSPVGAPRSADLILTDAVLVGLGAVTVLGFGAEGVFALRRRALERRAEEGWEAAWEQVEPRWSGRR</sequence>
<protein>
    <recommendedName>
        <fullName evidence="5">Integral membrane protein</fullName>
    </recommendedName>
</protein>
<gene>
    <name evidence="3" type="ORF">O1G21_02845</name>
</gene>
<keyword evidence="2" id="KW-0812">Transmembrane</keyword>
<keyword evidence="2" id="KW-1133">Transmembrane helix</keyword>
<evidence type="ECO:0000313" key="3">
    <source>
        <dbReference type="EMBL" id="WBP84893.1"/>
    </source>
</evidence>
<organism evidence="3 4">
    <name type="scientific">Kitasatospora cathayae</name>
    <dbReference type="NCBI Taxonomy" id="3004092"/>
    <lineage>
        <taxon>Bacteria</taxon>
        <taxon>Bacillati</taxon>
        <taxon>Actinomycetota</taxon>
        <taxon>Actinomycetes</taxon>
        <taxon>Kitasatosporales</taxon>
        <taxon>Streptomycetaceae</taxon>
        <taxon>Kitasatospora</taxon>
    </lineage>
</organism>
<dbReference type="RefSeq" id="WP_270140454.1">
    <property type="nucleotide sequence ID" value="NZ_CP115450.1"/>
</dbReference>
<dbReference type="PANTHER" id="PTHR42305:SF1">
    <property type="entry name" value="MEMBRANE PROTEIN RV1733C-RELATED"/>
    <property type="match status" value="1"/>
</dbReference>
<keyword evidence="4" id="KW-1185">Reference proteome</keyword>
<evidence type="ECO:0008006" key="5">
    <source>
        <dbReference type="Google" id="ProtNLM"/>
    </source>
</evidence>
<proteinExistence type="predicted"/>
<dbReference type="Proteomes" id="UP001212821">
    <property type="component" value="Chromosome"/>
</dbReference>
<keyword evidence="2" id="KW-0472">Membrane</keyword>
<feature type="region of interest" description="Disordered" evidence="1">
    <location>
        <begin position="74"/>
        <end position="99"/>
    </location>
</feature>
<dbReference type="InterPro" id="IPR039708">
    <property type="entry name" value="MT1774/Rv1733c-like"/>
</dbReference>
<feature type="transmembrane region" description="Helical" evidence="2">
    <location>
        <begin position="43"/>
        <end position="65"/>
    </location>
</feature>